<gene>
    <name evidence="10" type="ORF">CLUMA_CG017942</name>
</gene>
<accession>A0A1J1IX92</accession>
<feature type="transmembrane region" description="Helical" evidence="8">
    <location>
        <begin position="536"/>
        <end position="553"/>
    </location>
</feature>
<feature type="transmembrane region" description="Helical" evidence="8">
    <location>
        <begin position="683"/>
        <end position="710"/>
    </location>
</feature>
<dbReference type="Pfam" id="PF00083">
    <property type="entry name" value="Sugar_tr"/>
    <property type="match status" value="3"/>
</dbReference>
<dbReference type="EMBL" id="CVRI01000063">
    <property type="protein sequence ID" value="CRL04891.1"/>
    <property type="molecule type" value="Genomic_DNA"/>
</dbReference>
<feature type="transmembrane region" description="Helical" evidence="8">
    <location>
        <begin position="266"/>
        <end position="291"/>
    </location>
</feature>
<feature type="transmembrane region" description="Helical" evidence="8">
    <location>
        <begin position="1111"/>
        <end position="1130"/>
    </location>
</feature>
<feature type="domain" description="Major facilitator superfamily (MFS) profile" evidence="9">
    <location>
        <begin position="784"/>
        <end position="1232"/>
    </location>
</feature>
<proteinExistence type="predicted"/>
<evidence type="ECO:0000259" key="9">
    <source>
        <dbReference type="PROSITE" id="PS50850"/>
    </source>
</evidence>
<dbReference type="Proteomes" id="UP000183832">
    <property type="component" value="Unassembled WGS sequence"/>
</dbReference>
<dbReference type="Gene3D" id="1.20.1250.20">
    <property type="entry name" value="MFS general substrate transporter like domains"/>
    <property type="match status" value="3"/>
</dbReference>
<dbReference type="FunFam" id="1.20.1250.20:FF:000218">
    <property type="entry name" value="facilitated trehalose transporter Tret1"/>
    <property type="match status" value="3"/>
</dbReference>
<keyword evidence="4" id="KW-0762">Sugar transport</keyword>
<dbReference type="PANTHER" id="PTHR48021:SF33">
    <property type="entry name" value="AT22075P-RELATED"/>
    <property type="match status" value="1"/>
</dbReference>
<evidence type="ECO:0000313" key="10">
    <source>
        <dbReference type="EMBL" id="CRL04891.1"/>
    </source>
</evidence>
<feature type="transmembrane region" description="Helical" evidence="8">
    <location>
        <begin position="1080"/>
        <end position="1099"/>
    </location>
</feature>
<feature type="transmembrane region" description="Helical" evidence="8">
    <location>
        <begin position="329"/>
        <end position="351"/>
    </location>
</feature>
<evidence type="ECO:0000256" key="7">
    <source>
        <dbReference type="ARBA" id="ARBA00023136"/>
    </source>
</evidence>
<comment type="subcellular location">
    <subcellularLocation>
        <location evidence="1">Cell membrane</location>
        <topology evidence="1">Multi-pass membrane protein</topology>
    </subcellularLocation>
</comment>
<dbReference type="STRING" id="568069.A0A1J1IX92"/>
<feature type="transmembrane region" description="Helical" evidence="8">
    <location>
        <begin position="87"/>
        <end position="107"/>
    </location>
</feature>
<dbReference type="InterPro" id="IPR020846">
    <property type="entry name" value="MFS_dom"/>
</dbReference>
<keyword evidence="3" id="KW-1003">Cell membrane</keyword>
<organism evidence="10 11">
    <name type="scientific">Clunio marinus</name>
    <dbReference type="NCBI Taxonomy" id="568069"/>
    <lineage>
        <taxon>Eukaryota</taxon>
        <taxon>Metazoa</taxon>
        <taxon>Ecdysozoa</taxon>
        <taxon>Arthropoda</taxon>
        <taxon>Hexapoda</taxon>
        <taxon>Insecta</taxon>
        <taxon>Pterygota</taxon>
        <taxon>Neoptera</taxon>
        <taxon>Endopterygota</taxon>
        <taxon>Diptera</taxon>
        <taxon>Nematocera</taxon>
        <taxon>Chironomoidea</taxon>
        <taxon>Chironomidae</taxon>
        <taxon>Clunio</taxon>
    </lineage>
</organism>
<dbReference type="SUPFAM" id="SSF103473">
    <property type="entry name" value="MFS general substrate transporter"/>
    <property type="match status" value="3"/>
</dbReference>
<feature type="transmembrane region" description="Helical" evidence="8">
    <location>
        <begin position="957"/>
        <end position="974"/>
    </location>
</feature>
<keyword evidence="5 8" id="KW-0812">Transmembrane</keyword>
<feature type="transmembrane region" description="Helical" evidence="8">
    <location>
        <begin position="1042"/>
        <end position="1068"/>
    </location>
</feature>
<evidence type="ECO:0000256" key="1">
    <source>
        <dbReference type="ARBA" id="ARBA00004651"/>
    </source>
</evidence>
<dbReference type="GO" id="GO:0022857">
    <property type="term" value="F:transmembrane transporter activity"/>
    <property type="evidence" value="ECO:0007669"/>
    <property type="project" value="InterPro"/>
</dbReference>
<feature type="transmembrane region" description="Helical" evidence="8">
    <location>
        <begin position="399"/>
        <end position="419"/>
    </location>
</feature>
<dbReference type="PROSITE" id="PS00217">
    <property type="entry name" value="SUGAR_TRANSPORT_2"/>
    <property type="match status" value="3"/>
</dbReference>
<dbReference type="PROSITE" id="PS50850">
    <property type="entry name" value="MFS"/>
    <property type="match status" value="2"/>
</dbReference>
<evidence type="ECO:0000256" key="4">
    <source>
        <dbReference type="ARBA" id="ARBA00022597"/>
    </source>
</evidence>
<keyword evidence="2" id="KW-0813">Transport</keyword>
<sequence length="1232" mass="135440">MEDMETKSSMGSQIYTSLCVNLLTVSYGASIGWLSPAYELLSSQDSPLASGPITIEESSIVGSAICVGGFIASCCYGWIADKYGRKIALVTCAVPQMVGWILIYFATNPKYLILSRFLHGFAGGGIYVVIPIFITEISEDRIRGRLGTFITFALCLGIQIGYVLGDVMSFTIFPLCLVMFTNAFLAGVIIIHDSPIYLLRKSRFKRAENALKFYRGFSKDVGEMNSKLKLEYDNMTSLIKTTNSDSTGGRITFGDFLTKAARKAMLIGLALICLELLSGVFALLSYASMIFDEAGSSLSPNSSAIIVGGIQIVGVYASTLLVDRAGRKFLLISSSLCCALGMTLFAIYDFLKHQGMDVSDYNWIPLACFSSVVFFANIGVVSLPVVVITEISPLKIKDIVYSISITFSWILEFVLFQFLPIAIQVLDIYIVMLSFASIIMWLSGVQRQIFTTLCANLLSFAYGTSVGWASSNLPLLASNQTVLTDALTKEGSLIFGWLTEQIGRKRSLIVIAIPQIISWTLIVFAQSWLYILVSRFLGGLSGGGLYIVIPLFISEISDDSIRGRLGSVFVMASGAGILFAYICGTFLPFSTLPFIFTPISMLFLIGTMFHPESAHYLIKKEMNREAEKSLKFYRTVKQTSDDGNEFTQQLKAEFESIKSLISQQTISTGVELKDFLTHPAKKVLIIGIGLMFLEQFSGVFALLFFVSTIFEHSGSSLTPNESSIVIGLIQLIGAWCSTIFVDKKGRRFLISFSAFGISSGMFVFALSSYIINQSNEASYLNWIPLLSLSFGLWTANLGVLTLPFLVMSELMTALPNSSSGIKFLESKHSDLESGSLTPGESSFINSMYCVGGLIGSLTYGYVCDKIGCNWALRTIAISQIGSFLFITFSTETQTILFSRVLAGVSTGALFCSAPLFVSEIAEEMMRSMLSAMFMLMGGIGLLLSYIVGAFMRYDLCLWIYIAFPILFLALSTMLKESPYYLLNKNKLEEAKESLMFYRGFISLTGYGAVEFESLQRYVKKESLLREMIGKEDFLSREAMKSILVGIGLVALEQLGGCYFLLFFAASVLERCNATSISPEHATIGIGFLLLLGAFLSIFLVERFERKNLQCFAAFGIATSMIIFGVAAQLMEHGYNSNFLKSIPIFVISMAIFLASLGSFPLTFAIISEIAPSTIRDYILTICTSTSWIFLIVVFNLSSLLTNEFGQGGPMYFFAVNSILGGIFVIFFIPKNM</sequence>
<dbReference type="InterPro" id="IPR050549">
    <property type="entry name" value="MFS_Trehalose_Transporter"/>
</dbReference>
<feature type="transmembrane region" description="Helical" evidence="8">
    <location>
        <begin position="896"/>
        <end position="917"/>
    </location>
</feature>
<reference evidence="10 11" key="1">
    <citation type="submission" date="2015-04" db="EMBL/GenBank/DDBJ databases">
        <authorList>
            <person name="Syromyatnikov M.Y."/>
            <person name="Popov V.N."/>
        </authorList>
    </citation>
    <scope>NUCLEOTIDE SEQUENCE [LARGE SCALE GENOMIC DNA]</scope>
</reference>
<feature type="transmembrane region" description="Helical" evidence="8">
    <location>
        <begin position="1142"/>
        <end position="1165"/>
    </location>
</feature>
<name>A0A1J1IX92_9DIPT</name>
<dbReference type="InterPro" id="IPR005829">
    <property type="entry name" value="Sugar_transporter_CS"/>
</dbReference>
<dbReference type="GO" id="GO:0005886">
    <property type="term" value="C:plasma membrane"/>
    <property type="evidence" value="ECO:0007669"/>
    <property type="project" value="UniProtKB-SubCell"/>
</dbReference>
<feature type="transmembrane region" description="Helical" evidence="8">
    <location>
        <begin position="783"/>
        <end position="806"/>
    </location>
</feature>
<feature type="transmembrane region" description="Helical" evidence="8">
    <location>
        <begin position="722"/>
        <end position="741"/>
    </location>
</feature>
<feature type="transmembrane region" description="Helical" evidence="8">
    <location>
        <begin position="748"/>
        <end position="771"/>
    </location>
</feature>
<feature type="transmembrane region" description="Helical" evidence="8">
    <location>
        <begin position="565"/>
        <end position="589"/>
    </location>
</feature>
<dbReference type="InterPro" id="IPR005828">
    <property type="entry name" value="MFS_sugar_transport-like"/>
</dbReference>
<feature type="transmembrane region" description="Helical" evidence="8">
    <location>
        <begin position="12"/>
        <end position="34"/>
    </location>
</feature>
<feature type="domain" description="Major facilitator superfamily (MFS) profile" evidence="9">
    <location>
        <begin position="14"/>
        <end position="448"/>
    </location>
</feature>
<protein>
    <submittedName>
        <fullName evidence="10">CLUMA_CG017942, isoform A</fullName>
    </submittedName>
</protein>
<keyword evidence="7 8" id="KW-0472">Membrane</keyword>
<dbReference type="PANTHER" id="PTHR48021">
    <property type="match status" value="1"/>
</dbReference>
<feature type="transmembrane region" description="Helical" evidence="8">
    <location>
        <begin position="146"/>
        <end position="164"/>
    </location>
</feature>
<feature type="transmembrane region" description="Helical" evidence="8">
    <location>
        <begin position="508"/>
        <end position="530"/>
    </location>
</feature>
<feature type="transmembrane region" description="Helical" evidence="8">
    <location>
        <begin position="929"/>
        <end position="951"/>
    </location>
</feature>
<evidence type="ECO:0000256" key="3">
    <source>
        <dbReference type="ARBA" id="ARBA00022475"/>
    </source>
</evidence>
<feature type="transmembrane region" description="Helical" evidence="8">
    <location>
        <begin position="363"/>
        <end position="387"/>
    </location>
</feature>
<evidence type="ECO:0000256" key="5">
    <source>
        <dbReference type="ARBA" id="ARBA00022692"/>
    </source>
</evidence>
<feature type="transmembrane region" description="Helical" evidence="8">
    <location>
        <begin position="113"/>
        <end position="134"/>
    </location>
</feature>
<evidence type="ECO:0000256" key="8">
    <source>
        <dbReference type="SAM" id="Phobius"/>
    </source>
</evidence>
<evidence type="ECO:0000256" key="6">
    <source>
        <dbReference type="ARBA" id="ARBA00022989"/>
    </source>
</evidence>
<keyword evidence="6 8" id="KW-1133">Transmembrane helix</keyword>
<feature type="transmembrane region" description="Helical" evidence="8">
    <location>
        <begin position="170"/>
        <end position="191"/>
    </location>
</feature>
<dbReference type="OrthoDB" id="6612291at2759"/>
<dbReference type="AlphaFoldDB" id="A0A1J1IX92"/>
<feature type="transmembrane region" description="Helical" evidence="8">
    <location>
        <begin position="1177"/>
        <end position="1198"/>
    </location>
</feature>
<evidence type="ECO:0000313" key="11">
    <source>
        <dbReference type="Proteomes" id="UP000183832"/>
    </source>
</evidence>
<keyword evidence="11" id="KW-1185">Reference proteome</keyword>
<feature type="transmembrane region" description="Helical" evidence="8">
    <location>
        <begin position="1210"/>
        <end position="1228"/>
    </location>
</feature>
<feature type="transmembrane region" description="Helical" evidence="8">
    <location>
        <begin position="303"/>
        <end position="322"/>
    </location>
</feature>
<dbReference type="InterPro" id="IPR036259">
    <property type="entry name" value="MFS_trans_sf"/>
</dbReference>
<feature type="transmembrane region" description="Helical" evidence="8">
    <location>
        <begin position="425"/>
        <end position="443"/>
    </location>
</feature>
<evidence type="ECO:0000256" key="2">
    <source>
        <dbReference type="ARBA" id="ARBA00022448"/>
    </source>
</evidence>
<feature type="transmembrane region" description="Helical" evidence="8">
    <location>
        <begin position="595"/>
        <end position="618"/>
    </location>
</feature>
<feature type="transmembrane region" description="Helical" evidence="8">
    <location>
        <begin position="60"/>
        <end position="80"/>
    </location>
</feature>